<protein>
    <submittedName>
        <fullName evidence="5">TIM barrel protein</fullName>
    </submittedName>
</protein>
<comment type="similarity">
    <text evidence="2">Belongs to the hyi family.</text>
</comment>
<evidence type="ECO:0000256" key="1">
    <source>
        <dbReference type="ARBA" id="ARBA00023235"/>
    </source>
</evidence>
<dbReference type="EMBL" id="JABBNT010000001">
    <property type="protein sequence ID" value="NMM43679.1"/>
    <property type="molecule type" value="Genomic_DNA"/>
</dbReference>
<evidence type="ECO:0000256" key="3">
    <source>
        <dbReference type="PIRSR" id="PIRSR006241-50"/>
    </source>
</evidence>
<evidence type="ECO:0000256" key="2">
    <source>
        <dbReference type="PIRNR" id="PIRNR006241"/>
    </source>
</evidence>
<dbReference type="PANTHER" id="PTHR43489:SF6">
    <property type="entry name" value="HYDROXYPYRUVATE ISOMERASE-RELATED"/>
    <property type="match status" value="1"/>
</dbReference>
<dbReference type="SUPFAM" id="SSF51658">
    <property type="entry name" value="Xylose isomerase-like"/>
    <property type="match status" value="1"/>
</dbReference>
<dbReference type="InterPro" id="IPR036237">
    <property type="entry name" value="Xyl_isomerase-like_sf"/>
</dbReference>
<accession>A0A7Y0DY02</accession>
<dbReference type="RefSeq" id="WP_169623941.1">
    <property type="nucleotide sequence ID" value="NZ_JABBNT010000001.1"/>
</dbReference>
<feature type="active site" description="Proton donor/acceptor" evidence="3">
    <location>
        <position position="141"/>
    </location>
</feature>
<dbReference type="AlphaFoldDB" id="A0A7Y0DY02"/>
<dbReference type="Pfam" id="PF01261">
    <property type="entry name" value="AP_endonuc_2"/>
    <property type="match status" value="1"/>
</dbReference>
<dbReference type="PIRSF" id="PIRSF006241">
    <property type="entry name" value="HyI"/>
    <property type="match status" value="1"/>
</dbReference>
<evidence type="ECO:0000259" key="4">
    <source>
        <dbReference type="Pfam" id="PF01261"/>
    </source>
</evidence>
<proteinExistence type="inferred from homology"/>
<dbReference type="Proteomes" id="UP000539372">
    <property type="component" value="Unassembled WGS sequence"/>
</dbReference>
<dbReference type="GO" id="GO:0046487">
    <property type="term" value="P:glyoxylate metabolic process"/>
    <property type="evidence" value="ECO:0007669"/>
    <property type="project" value="TreeGrafter"/>
</dbReference>
<reference evidence="5 6" key="1">
    <citation type="submission" date="2020-04" db="EMBL/GenBank/DDBJ databases">
        <title>Rhodospirillaceae bacterium KN72 isolated from deep sea.</title>
        <authorList>
            <person name="Zhang D.-C."/>
        </authorList>
    </citation>
    <scope>NUCLEOTIDE SEQUENCE [LARGE SCALE GENOMIC DNA]</scope>
    <source>
        <strain evidence="5 6">KN72</strain>
    </source>
</reference>
<keyword evidence="6" id="KW-1185">Reference proteome</keyword>
<comment type="caution">
    <text evidence="5">The sequence shown here is derived from an EMBL/GenBank/DDBJ whole genome shotgun (WGS) entry which is preliminary data.</text>
</comment>
<dbReference type="PANTHER" id="PTHR43489">
    <property type="entry name" value="ISOMERASE"/>
    <property type="match status" value="1"/>
</dbReference>
<gene>
    <name evidence="5" type="ORF">HH303_04260</name>
</gene>
<dbReference type="InterPro" id="IPR013022">
    <property type="entry name" value="Xyl_isomerase-like_TIM-brl"/>
</dbReference>
<feature type="active site" description="Proton donor/acceptor" evidence="3">
    <location>
        <position position="238"/>
    </location>
</feature>
<sequence length="256" mass="28131">MSDLRFSANLGFLWTDRSLPDAVRAAKVAGFEAVELHWPYETDTAQLKAALAETGLPVLGVNTLRGDVAAGEFGLAAVPGREEEARRYFERALGYAEAIGVANIHVMAGKSEGTAARQCFIDHLRWARDLAAPKGVGILIEPLNLRDVPGYFLTDCAAAADIVADCGGSGIRIMFDCYHMQIMGGDIVSRFQRFRDVIGHVQFAAVPDRTEPDHGELDHAWLLPELLRAGWHGFFGAEYKPRGKTDIGLNWMTQFR</sequence>
<name>A0A7Y0DY02_9PROT</name>
<evidence type="ECO:0000313" key="6">
    <source>
        <dbReference type="Proteomes" id="UP000539372"/>
    </source>
</evidence>
<keyword evidence="1 2" id="KW-0413">Isomerase</keyword>
<dbReference type="InterPro" id="IPR050417">
    <property type="entry name" value="Sugar_Epim/Isomerase"/>
</dbReference>
<dbReference type="GO" id="GO:0008903">
    <property type="term" value="F:hydroxypyruvate isomerase activity"/>
    <property type="evidence" value="ECO:0007669"/>
    <property type="project" value="TreeGrafter"/>
</dbReference>
<evidence type="ECO:0000313" key="5">
    <source>
        <dbReference type="EMBL" id="NMM43679.1"/>
    </source>
</evidence>
<feature type="domain" description="Xylose isomerase-like TIM barrel" evidence="4">
    <location>
        <begin position="23"/>
        <end position="253"/>
    </location>
</feature>
<organism evidence="5 6">
    <name type="scientific">Pacificispira spongiicola</name>
    <dbReference type="NCBI Taxonomy" id="2729598"/>
    <lineage>
        <taxon>Bacteria</taxon>
        <taxon>Pseudomonadati</taxon>
        <taxon>Pseudomonadota</taxon>
        <taxon>Alphaproteobacteria</taxon>
        <taxon>Rhodospirillales</taxon>
        <taxon>Rhodospirillaceae</taxon>
        <taxon>Pacificispira</taxon>
    </lineage>
</organism>
<dbReference type="Gene3D" id="3.20.20.150">
    <property type="entry name" value="Divalent-metal-dependent TIM barrel enzymes"/>
    <property type="match status" value="1"/>
</dbReference>
<dbReference type="InterPro" id="IPR026040">
    <property type="entry name" value="HyI-like"/>
</dbReference>